<dbReference type="AlphaFoldDB" id="A0A377PT35"/>
<evidence type="ECO:0000259" key="1">
    <source>
        <dbReference type="Pfam" id="PF12008"/>
    </source>
</evidence>
<dbReference type="Pfam" id="PF12008">
    <property type="entry name" value="EcoR124_C"/>
    <property type="match status" value="1"/>
</dbReference>
<dbReference type="EC" id="3.1.21.3" evidence="2"/>
<reference evidence="2 3" key="1">
    <citation type="submission" date="2018-06" db="EMBL/GenBank/DDBJ databases">
        <authorList>
            <consortium name="Pathogen Informatics"/>
            <person name="Doyle S."/>
        </authorList>
    </citation>
    <scope>NUCLEOTIDE SEQUENCE [LARGE SCALE GENOMIC DNA]</scope>
    <source>
        <strain evidence="2 3">NCTC12714</strain>
    </source>
</reference>
<sequence length="103" mass="12311">MKQVDINLDYIMHLIDQMKDKNDEDREKKIQDLRRLIDSSLNLRSKKDLIEEFIAQINPQSDIDNEFSTFIEKKMKEELNTIIDDLNLNAEQSYIFINKSFDV</sequence>
<evidence type="ECO:0000313" key="3">
    <source>
        <dbReference type="Proteomes" id="UP000255139"/>
    </source>
</evidence>
<dbReference type="EMBL" id="UGJE01000002">
    <property type="protein sequence ID" value="STQ85785.1"/>
    <property type="molecule type" value="Genomic_DNA"/>
</dbReference>
<dbReference type="Proteomes" id="UP000255139">
    <property type="component" value="Unassembled WGS sequence"/>
</dbReference>
<protein>
    <submittedName>
        <fullName evidence="2">Type I site-specific deoxyribonuclease, HsdR family protein</fullName>
        <ecNumber evidence="2">3.1.21.3</ecNumber>
    </submittedName>
</protein>
<keyword evidence="2" id="KW-0378">Hydrolase</keyword>
<feature type="domain" description="Type I restriction enzyme R protein C-terminal" evidence="1">
    <location>
        <begin position="1"/>
        <end position="101"/>
    </location>
</feature>
<proteinExistence type="predicted"/>
<accession>A0A377PT35</accession>
<evidence type="ECO:0000313" key="2">
    <source>
        <dbReference type="EMBL" id="STQ85785.1"/>
    </source>
</evidence>
<dbReference type="InterPro" id="IPR022625">
    <property type="entry name" value="TypeI_RM_Rsu_C"/>
</dbReference>
<organism evidence="2 3">
    <name type="scientific">Helicobacter muridarum</name>
    <dbReference type="NCBI Taxonomy" id="216"/>
    <lineage>
        <taxon>Bacteria</taxon>
        <taxon>Pseudomonadati</taxon>
        <taxon>Campylobacterota</taxon>
        <taxon>Epsilonproteobacteria</taxon>
        <taxon>Campylobacterales</taxon>
        <taxon>Helicobacteraceae</taxon>
        <taxon>Helicobacter</taxon>
    </lineage>
</organism>
<dbReference type="GO" id="GO:0009035">
    <property type="term" value="F:type I site-specific deoxyribonuclease activity"/>
    <property type="evidence" value="ECO:0007669"/>
    <property type="project" value="UniProtKB-EC"/>
</dbReference>
<name>A0A377PT35_9HELI</name>
<keyword evidence="3" id="KW-1185">Reference proteome</keyword>
<gene>
    <name evidence="2" type="primary">hsdR_3</name>
    <name evidence="2" type="ORF">NCTC12714_00573</name>
</gene>